<keyword evidence="2" id="KW-1185">Reference proteome</keyword>
<reference evidence="1" key="1">
    <citation type="submission" date="2022-04" db="EMBL/GenBank/DDBJ databases">
        <title>Genome of the entomopathogenic fungus Entomophthora muscae.</title>
        <authorList>
            <person name="Elya C."/>
            <person name="Lovett B.R."/>
            <person name="Lee E."/>
            <person name="Macias A.M."/>
            <person name="Hajek A.E."/>
            <person name="De Bivort B.L."/>
            <person name="Kasson M.T."/>
            <person name="De Fine Licht H.H."/>
            <person name="Stajich J.E."/>
        </authorList>
    </citation>
    <scope>NUCLEOTIDE SEQUENCE</scope>
    <source>
        <strain evidence="1">Berkeley</strain>
    </source>
</reference>
<dbReference type="EMBL" id="QTSX02007145">
    <property type="protein sequence ID" value="KAJ9050652.1"/>
    <property type="molecule type" value="Genomic_DNA"/>
</dbReference>
<organism evidence="1 2">
    <name type="scientific">Entomophthora muscae</name>
    <dbReference type="NCBI Taxonomy" id="34485"/>
    <lineage>
        <taxon>Eukaryota</taxon>
        <taxon>Fungi</taxon>
        <taxon>Fungi incertae sedis</taxon>
        <taxon>Zoopagomycota</taxon>
        <taxon>Entomophthoromycotina</taxon>
        <taxon>Entomophthoromycetes</taxon>
        <taxon>Entomophthorales</taxon>
        <taxon>Entomophthoraceae</taxon>
        <taxon>Entomophthora</taxon>
    </lineage>
</organism>
<protein>
    <submittedName>
        <fullName evidence="1">High mobility group</fullName>
    </submittedName>
</protein>
<evidence type="ECO:0000313" key="2">
    <source>
        <dbReference type="Proteomes" id="UP001165960"/>
    </source>
</evidence>
<comment type="caution">
    <text evidence="1">The sequence shown here is derived from an EMBL/GenBank/DDBJ whole genome shotgun (WGS) entry which is preliminary data.</text>
</comment>
<proteinExistence type="predicted"/>
<sequence>MSHPNEAPHIFVNASGMINEVDSYRSSLHENPTIEMLPNGKLDVAESHMMQPAYAPNFLDGNGEGFNMNMGHNSPLKMQNTFSLDFNQVPLMAPMNQGNSLMGGSQNMIAEGKESSPDKIFGQEDSNRPKRPMNAFLLFSTERRRILRSQDSSITTSELSKILGKEWSELSEDLKREYQEKATNIKKDFFEKNPDYAYTRKPKKPKVQPQVDKLVIAPPAFLFREKPDIKRPMNAYLLFNRESRPKLLQENPKLTTSELSREIGIRWKAMKFEERQVYVERAAQMRQEFFTTHPGHIFTRQTKQEKRELLAYKAIAPSARGRKKRDRNSVAPKHPMSAFLFYLVSNRGPVAEQNSGCPAGPIAKILSVRWKALTPEEKAPWLELAQKDKERYASELKVYQAEQAAAKERRRELGLDAVPMPIPVPKPVKPARSTAKNAKGNSRVKKTDDPSGMQGEHMSENHASSAFMGQHMMQHDSQYAPQHQMKPEAHYAIQHASQAENQYASQASGQFAQQHDGQYSMHHDSLYGAQHGAPFGNQSVAHHENQYHNPSFNLSHDGSGVPVRAYDMSQPKHQGDSSYGLDHQGRAFNMNHTESSDALHQASMGGHPASEHDAQPMLSHLNSIGLGPEEPSHPGYMHHSDSGMHHQQPFNLSYSEPSAMPHSDLHTSSFGMPHPSFNLTHSSFAMNQSTHGYHPITQSQNSHFEHPHSDMDR</sequence>
<evidence type="ECO:0000313" key="1">
    <source>
        <dbReference type="EMBL" id="KAJ9050652.1"/>
    </source>
</evidence>
<dbReference type="Proteomes" id="UP001165960">
    <property type="component" value="Unassembled WGS sequence"/>
</dbReference>
<name>A0ACC2RKW2_9FUNG</name>
<accession>A0ACC2RKW2</accession>
<gene>
    <name evidence="1" type="primary">HMGB2_3</name>
    <name evidence="1" type="ORF">DSO57_1012620</name>
</gene>